<dbReference type="RefSeq" id="XP_013792133.2">
    <property type="nucleotide sequence ID" value="XM_013936679.2"/>
</dbReference>
<dbReference type="Proteomes" id="UP000694941">
    <property type="component" value="Unplaced"/>
</dbReference>
<reference evidence="2" key="1">
    <citation type="submission" date="2025-08" db="UniProtKB">
        <authorList>
            <consortium name="RefSeq"/>
        </authorList>
    </citation>
    <scope>IDENTIFICATION</scope>
    <source>
        <tissue evidence="2">Muscle</tissue>
    </source>
</reference>
<evidence type="ECO:0000313" key="2">
    <source>
        <dbReference type="RefSeq" id="XP_013792133.2"/>
    </source>
</evidence>
<sequence length="196" mass="23298">MQQLDPESENPELVDRFNSLFQEFHREASLLLNELMNLEMTLIDQLEEIHREFEHQLTEMVSSFVEVVQAYMTQLRELEQVYTEHVSELTISCLERFIRNDAELDLPEGLHVVFVDKDTVMSAISSSHEQHLAVIDEREDTLVSRIYTWMNELVNELNLEEQDRNRHKVLEINHFIDNQREEVDELRELGSQEEID</sequence>
<name>A0ABM1C0J7_LIMPO</name>
<gene>
    <name evidence="2" type="primary">LOC106476005</name>
</gene>
<dbReference type="GeneID" id="106476005"/>
<keyword evidence="1" id="KW-1185">Reference proteome</keyword>
<accession>A0ABM1C0J7</accession>
<proteinExistence type="predicted"/>
<evidence type="ECO:0000313" key="1">
    <source>
        <dbReference type="Proteomes" id="UP000694941"/>
    </source>
</evidence>
<organism evidence="1 2">
    <name type="scientific">Limulus polyphemus</name>
    <name type="common">Atlantic horseshoe crab</name>
    <dbReference type="NCBI Taxonomy" id="6850"/>
    <lineage>
        <taxon>Eukaryota</taxon>
        <taxon>Metazoa</taxon>
        <taxon>Ecdysozoa</taxon>
        <taxon>Arthropoda</taxon>
        <taxon>Chelicerata</taxon>
        <taxon>Merostomata</taxon>
        <taxon>Xiphosura</taxon>
        <taxon>Limulidae</taxon>
        <taxon>Limulus</taxon>
    </lineage>
</organism>
<protein>
    <submittedName>
        <fullName evidence="2">Dynein regulatory complex subunit 3-like</fullName>
    </submittedName>
</protein>